<proteinExistence type="inferred from homology"/>
<keyword evidence="6" id="KW-0378">Hydrolase</keyword>
<keyword evidence="5" id="KW-0479">Metal-binding</keyword>
<dbReference type="Proteomes" id="UP001152523">
    <property type="component" value="Unassembled WGS sequence"/>
</dbReference>
<dbReference type="AlphaFoldDB" id="A0AAV0GDE3"/>
<dbReference type="GO" id="GO:0016787">
    <property type="term" value="F:hydrolase activity"/>
    <property type="evidence" value="ECO:0007669"/>
    <property type="project" value="UniProtKB-KW"/>
</dbReference>
<comment type="similarity">
    <text evidence="3">Belongs to the HARBI1 family.</text>
</comment>
<evidence type="ECO:0000256" key="5">
    <source>
        <dbReference type="ARBA" id="ARBA00022723"/>
    </source>
</evidence>
<gene>
    <name evidence="9" type="ORF">CEPIT_LOCUS42555</name>
</gene>
<sequence>MGGLIPPYRGERYHLKEYSRNPPKTMRELFNLRHSTLRNAIERAFGVLKKRFPIMASADEPNFDVRMHTRIILACCILHNFLMGVDPDEVILREVDEELANRTDAEHENQADDVNEEDDVARGQVVRDRIGNAMWRDYTT</sequence>
<evidence type="ECO:0000256" key="2">
    <source>
        <dbReference type="ARBA" id="ARBA00004123"/>
    </source>
</evidence>
<dbReference type="InterPro" id="IPR045249">
    <property type="entry name" value="HARBI1-like"/>
</dbReference>
<dbReference type="PANTHER" id="PTHR22930">
    <property type="match status" value="1"/>
</dbReference>
<keyword evidence="10" id="KW-1185">Reference proteome</keyword>
<organism evidence="9 10">
    <name type="scientific">Cuscuta epithymum</name>
    <dbReference type="NCBI Taxonomy" id="186058"/>
    <lineage>
        <taxon>Eukaryota</taxon>
        <taxon>Viridiplantae</taxon>
        <taxon>Streptophyta</taxon>
        <taxon>Embryophyta</taxon>
        <taxon>Tracheophyta</taxon>
        <taxon>Spermatophyta</taxon>
        <taxon>Magnoliopsida</taxon>
        <taxon>eudicotyledons</taxon>
        <taxon>Gunneridae</taxon>
        <taxon>Pentapetalae</taxon>
        <taxon>asterids</taxon>
        <taxon>lamiids</taxon>
        <taxon>Solanales</taxon>
        <taxon>Convolvulaceae</taxon>
        <taxon>Cuscuteae</taxon>
        <taxon>Cuscuta</taxon>
        <taxon>Cuscuta subgen. Cuscuta</taxon>
    </lineage>
</organism>
<keyword evidence="4" id="KW-0540">Nuclease</keyword>
<dbReference type="GO" id="GO:0005634">
    <property type="term" value="C:nucleus"/>
    <property type="evidence" value="ECO:0007669"/>
    <property type="project" value="UniProtKB-SubCell"/>
</dbReference>
<dbReference type="Pfam" id="PF13359">
    <property type="entry name" value="DDE_Tnp_4"/>
    <property type="match status" value="1"/>
</dbReference>
<feature type="domain" description="DDE Tnp4" evidence="8">
    <location>
        <begin position="19"/>
        <end position="80"/>
    </location>
</feature>
<comment type="subcellular location">
    <subcellularLocation>
        <location evidence="2">Nucleus</location>
    </subcellularLocation>
</comment>
<evidence type="ECO:0000256" key="4">
    <source>
        <dbReference type="ARBA" id="ARBA00022722"/>
    </source>
</evidence>
<evidence type="ECO:0000313" key="10">
    <source>
        <dbReference type="Proteomes" id="UP001152523"/>
    </source>
</evidence>
<evidence type="ECO:0000256" key="6">
    <source>
        <dbReference type="ARBA" id="ARBA00022801"/>
    </source>
</evidence>
<comment type="cofactor">
    <cofactor evidence="1">
        <name>a divalent metal cation</name>
        <dbReference type="ChEBI" id="CHEBI:60240"/>
    </cofactor>
</comment>
<name>A0AAV0GDE3_9ASTE</name>
<evidence type="ECO:0000313" key="9">
    <source>
        <dbReference type="EMBL" id="CAH9145874.1"/>
    </source>
</evidence>
<evidence type="ECO:0000256" key="7">
    <source>
        <dbReference type="ARBA" id="ARBA00023242"/>
    </source>
</evidence>
<comment type="caution">
    <text evidence="9">The sequence shown here is derived from an EMBL/GenBank/DDBJ whole genome shotgun (WGS) entry which is preliminary data.</text>
</comment>
<evidence type="ECO:0000256" key="1">
    <source>
        <dbReference type="ARBA" id="ARBA00001968"/>
    </source>
</evidence>
<dbReference type="GO" id="GO:0004518">
    <property type="term" value="F:nuclease activity"/>
    <property type="evidence" value="ECO:0007669"/>
    <property type="project" value="UniProtKB-KW"/>
</dbReference>
<protein>
    <recommendedName>
        <fullName evidence="8">DDE Tnp4 domain-containing protein</fullName>
    </recommendedName>
</protein>
<dbReference type="InterPro" id="IPR027806">
    <property type="entry name" value="HARBI1_dom"/>
</dbReference>
<dbReference type="GO" id="GO:0046872">
    <property type="term" value="F:metal ion binding"/>
    <property type="evidence" value="ECO:0007669"/>
    <property type="project" value="UniProtKB-KW"/>
</dbReference>
<keyword evidence="7" id="KW-0539">Nucleus</keyword>
<evidence type="ECO:0000259" key="8">
    <source>
        <dbReference type="Pfam" id="PF13359"/>
    </source>
</evidence>
<dbReference type="PANTHER" id="PTHR22930:SF268">
    <property type="entry name" value="NUCLEASE HARBI1"/>
    <property type="match status" value="1"/>
</dbReference>
<reference evidence="9" key="1">
    <citation type="submission" date="2022-07" db="EMBL/GenBank/DDBJ databases">
        <authorList>
            <person name="Macas J."/>
            <person name="Novak P."/>
            <person name="Neumann P."/>
        </authorList>
    </citation>
    <scope>NUCLEOTIDE SEQUENCE</scope>
</reference>
<accession>A0AAV0GDE3</accession>
<evidence type="ECO:0000256" key="3">
    <source>
        <dbReference type="ARBA" id="ARBA00006958"/>
    </source>
</evidence>
<dbReference type="EMBL" id="CAMAPF010001087">
    <property type="protein sequence ID" value="CAH9145874.1"/>
    <property type="molecule type" value="Genomic_DNA"/>
</dbReference>